<feature type="compositionally biased region" description="Polar residues" evidence="1">
    <location>
        <begin position="266"/>
        <end position="282"/>
    </location>
</feature>
<evidence type="ECO:0000313" key="4">
    <source>
        <dbReference type="Proteomes" id="UP000717996"/>
    </source>
</evidence>
<evidence type="ECO:0000256" key="2">
    <source>
        <dbReference type="SAM" id="Phobius"/>
    </source>
</evidence>
<sequence length="347" mass="38998">MAQVIVLCVHRFLYGIIPLFEISTCAYFPLLVSFWHIKLDRYSRWIKAIGVLLIGLRFADWPYELAFISIQQTIMAQSPNNGATCWAIWGKGVIILNFVSDALANLFLSGMFIRRLFVHINHSKTLSSPHSQLIEKIARKSLLCFAFTFVVNLIMNLLKVTVFLGTESDAFTVYFQLIESTLLIEALRNDSVMKAESNALICESCHKELSRSAGQNGFNDDNSDLNNQIIAGTFREHNKIMDSDIENIKDGSKDANITPAELAILSQRQPPTEEQPYSSPFPTSLAPRPYASQSKETSTASISFINESILMTNFVKDKNLFPPRITGSENSSSSSHSSRRIDRFNPI</sequence>
<dbReference type="AlphaFoldDB" id="A0A9P6YCU8"/>
<proteinExistence type="predicted"/>
<keyword evidence="2" id="KW-0472">Membrane</keyword>
<feature type="region of interest" description="Disordered" evidence="1">
    <location>
        <begin position="266"/>
        <end position="293"/>
    </location>
</feature>
<evidence type="ECO:0000313" key="3">
    <source>
        <dbReference type="EMBL" id="KAG1545178.1"/>
    </source>
</evidence>
<feature type="transmembrane region" description="Helical" evidence="2">
    <location>
        <begin position="142"/>
        <end position="164"/>
    </location>
</feature>
<reference evidence="3" key="1">
    <citation type="journal article" date="2020" name="Microb. Genom.">
        <title>Genetic diversity of clinical and environmental Mucorales isolates obtained from an investigation of mucormycosis cases among solid organ transplant recipients.</title>
        <authorList>
            <person name="Nguyen M.H."/>
            <person name="Kaul D."/>
            <person name="Muto C."/>
            <person name="Cheng S.J."/>
            <person name="Richter R.A."/>
            <person name="Bruno V.M."/>
            <person name="Liu G."/>
            <person name="Beyhan S."/>
            <person name="Sundermann A.J."/>
            <person name="Mounaud S."/>
            <person name="Pasculle A.W."/>
            <person name="Nierman W.C."/>
            <person name="Driscoll E."/>
            <person name="Cumbie R."/>
            <person name="Clancy C.J."/>
            <person name="Dupont C.L."/>
        </authorList>
    </citation>
    <scope>NUCLEOTIDE SEQUENCE</scope>
    <source>
        <strain evidence="3">GL16</strain>
    </source>
</reference>
<keyword evidence="2" id="KW-0812">Transmembrane</keyword>
<protein>
    <submittedName>
        <fullName evidence="3">Uncharacterized protein</fullName>
    </submittedName>
</protein>
<accession>A0A9P6YCU8</accession>
<dbReference type="Proteomes" id="UP000717996">
    <property type="component" value="Unassembled WGS sequence"/>
</dbReference>
<dbReference type="OrthoDB" id="2283394at2759"/>
<feature type="transmembrane region" description="Helical" evidence="2">
    <location>
        <begin position="86"/>
        <end position="108"/>
    </location>
</feature>
<feature type="transmembrane region" description="Helical" evidence="2">
    <location>
        <begin position="12"/>
        <end position="35"/>
    </location>
</feature>
<gene>
    <name evidence="3" type="ORF">G6F51_005624</name>
</gene>
<organism evidence="3 4">
    <name type="scientific">Rhizopus oryzae</name>
    <name type="common">Mucormycosis agent</name>
    <name type="synonym">Rhizopus arrhizus var. delemar</name>
    <dbReference type="NCBI Taxonomy" id="64495"/>
    <lineage>
        <taxon>Eukaryota</taxon>
        <taxon>Fungi</taxon>
        <taxon>Fungi incertae sedis</taxon>
        <taxon>Mucoromycota</taxon>
        <taxon>Mucoromycotina</taxon>
        <taxon>Mucoromycetes</taxon>
        <taxon>Mucorales</taxon>
        <taxon>Mucorineae</taxon>
        <taxon>Rhizopodaceae</taxon>
        <taxon>Rhizopus</taxon>
    </lineage>
</organism>
<name>A0A9P6YCU8_RHIOR</name>
<feature type="region of interest" description="Disordered" evidence="1">
    <location>
        <begin position="324"/>
        <end position="347"/>
    </location>
</feature>
<comment type="caution">
    <text evidence="3">The sequence shown here is derived from an EMBL/GenBank/DDBJ whole genome shotgun (WGS) entry which is preliminary data.</text>
</comment>
<dbReference type="EMBL" id="JAANIT010000702">
    <property type="protein sequence ID" value="KAG1545178.1"/>
    <property type="molecule type" value="Genomic_DNA"/>
</dbReference>
<evidence type="ECO:0000256" key="1">
    <source>
        <dbReference type="SAM" id="MobiDB-lite"/>
    </source>
</evidence>
<keyword evidence="2" id="KW-1133">Transmembrane helix</keyword>